<accession>A0A497XM21</accession>
<gene>
    <name evidence="1" type="ORF">BCF55_0095</name>
</gene>
<evidence type="ECO:0000313" key="2">
    <source>
        <dbReference type="Proteomes" id="UP000267841"/>
    </source>
</evidence>
<dbReference type="Gene3D" id="2.40.160.10">
    <property type="entry name" value="Porin"/>
    <property type="match status" value="1"/>
</dbReference>
<sequence length="414" mass="47428">MKRFFILLCLFSLSFSEEGLKAYQVYPFKQTPFIPNISFLLDTSLVLRNENNLDTLEVPGFLHGHGEEHAHGEFNREKGFNLNYGELFLNAPVDPYFELYVTIPFSEEGVQLEEAYAVTRGLPHGFQVKAGKFRSSFGRLNSQHPHLWDFAQQPLIYRVFFGEGLVEKGVQINWLAPLPLYLLFGLEVLQGENERSFGVKGFTLNTKRDGSGSEVRIGDAFRPGLFVGFLKTSFDLGSLSLLTGLSYALGNVRSIEEEEAFKGKVGIYGVDLTAKYFVDSYTYIALQSEYIHRNTEGTLYRYDEFGDLTALYAEKRQGGFYVQAVWQFSRRWRAGFQYNLITRNEVREADQREDLPDNLPAYYGVLEFRPTEFSRVRFQLGQNRALYEEGERKTINELILQLTFAIGAHGAHPF</sequence>
<reference evidence="1 2" key="1">
    <citation type="submission" date="2018-10" db="EMBL/GenBank/DDBJ databases">
        <title>Genomic Encyclopedia of Archaeal and Bacterial Type Strains, Phase II (KMG-II): from individual species to whole genera.</title>
        <authorList>
            <person name="Goeker M."/>
        </authorList>
    </citation>
    <scope>NUCLEOTIDE SEQUENCE [LARGE SCALE GENOMIC DNA]</scope>
    <source>
        <strain evidence="1 2">DSM 16510</strain>
    </source>
</reference>
<evidence type="ECO:0000313" key="1">
    <source>
        <dbReference type="EMBL" id="RLJ69838.1"/>
    </source>
</evidence>
<comment type="caution">
    <text evidence="1">The sequence shown here is derived from an EMBL/GenBank/DDBJ whole genome shotgun (WGS) entry which is preliminary data.</text>
</comment>
<dbReference type="RefSeq" id="WP_121008723.1">
    <property type="nucleotide sequence ID" value="NZ_RCCJ01000001.1"/>
</dbReference>
<dbReference type="Proteomes" id="UP000267841">
    <property type="component" value="Unassembled WGS sequence"/>
</dbReference>
<keyword evidence="2" id="KW-1185">Reference proteome</keyword>
<organism evidence="1 2">
    <name type="scientific">Hydrogenivirga caldilitoris</name>
    <dbReference type="NCBI Taxonomy" id="246264"/>
    <lineage>
        <taxon>Bacteria</taxon>
        <taxon>Pseudomonadati</taxon>
        <taxon>Aquificota</taxon>
        <taxon>Aquificia</taxon>
        <taxon>Aquificales</taxon>
        <taxon>Aquificaceae</taxon>
        <taxon>Hydrogenivirga</taxon>
    </lineage>
</organism>
<dbReference type="OrthoDB" id="9788733at2"/>
<dbReference type="AlphaFoldDB" id="A0A497XM21"/>
<dbReference type="EMBL" id="RCCJ01000001">
    <property type="protein sequence ID" value="RLJ69838.1"/>
    <property type="molecule type" value="Genomic_DNA"/>
</dbReference>
<evidence type="ECO:0008006" key="3">
    <source>
        <dbReference type="Google" id="ProtNLM"/>
    </source>
</evidence>
<name>A0A497XM21_9AQUI</name>
<dbReference type="InterPro" id="IPR023614">
    <property type="entry name" value="Porin_dom_sf"/>
</dbReference>
<protein>
    <recommendedName>
        <fullName evidence="3">Zinc-regulated TonB-dependent outer membrane receptor</fullName>
    </recommendedName>
</protein>
<dbReference type="SUPFAM" id="SSF56935">
    <property type="entry name" value="Porins"/>
    <property type="match status" value="1"/>
</dbReference>
<proteinExistence type="predicted"/>